<dbReference type="AlphaFoldDB" id="A0A8H6YE27"/>
<dbReference type="InterPro" id="IPR046528">
    <property type="entry name" value="DUF6593"/>
</dbReference>
<proteinExistence type="predicted"/>
<evidence type="ECO:0000313" key="2">
    <source>
        <dbReference type="EMBL" id="KAF7359418.1"/>
    </source>
</evidence>
<dbReference type="Proteomes" id="UP000623467">
    <property type="component" value="Unassembled WGS sequence"/>
</dbReference>
<feature type="domain" description="DUF6593" evidence="1">
    <location>
        <begin position="64"/>
        <end position="215"/>
    </location>
</feature>
<reference evidence="2" key="1">
    <citation type="submission" date="2020-05" db="EMBL/GenBank/DDBJ databases">
        <title>Mycena genomes resolve the evolution of fungal bioluminescence.</title>
        <authorList>
            <person name="Tsai I.J."/>
        </authorList>
    </citation>
    <scope>NUCLEOTIDE SEQUENCE</scope>
    <source>
        <strain evidence="2">160909Yilan</strain>
    </source>
</reference>
<sequence>MDSYFPADPVVLTWPAEDTSTPSHDPPAYDEARLPLNPVNYEFSPQGFNALLLLPPSNLPDTRPLYYISVAMNCMNPFSFITTVHKGASNSGPYVGEFEMGISTIPGTVAIGDCQKRIRDVVHHVHTRWTWTFRADRSQHIRWELPNSSTGIFNCFLASDPYPASPHLKIAQFKGASFNQKGTERTPPSMLRVYPTGQPLFDDILLSVLIIERRRLQPPAPQTYQTESIWWS</sequence>
<evidence type="ECO:0000259" key="1">
    <source>
        <dbReference type="Pfam" id="PF20236"/>
    </source>
</evidence>
<dbReference type="OrthoDB" id="3174721at2759"/>
<dbReference type="EMBL" id="JACAZH010000009">
    <property type="protein sequence ID" value="KAF7359418.1"/>
    <property type="molecule type" value="Genomic_DNA"/>
</dbReference>
<comment type="caution">
    <text evidence="2">The sequence shown here is derived from an EMBL/GenBank/DDBJ whole genome shotgun (WGS) entry which is preliminary data.</text>
</comment>
<organism evidence="2 3">
    <name type="scientific">Mycena sanguinolenta</name>
    <dbReference type="NCBI Taxonomy" id="230812"/>
    <lineage>
        <taxon>Eukaryota</taxon>
        <taxon>Fungi</taxon>
        <taxon>Dikarya</taxon>
        <taxon>Basidiomycota</taxon>
        <taxon>Agaricomycotina</taxon>
        <taxon>Agaricomycetes</taxon>
        <taxon>Agaricomycetidae</taxon>
        <taxon>Agaricales</taxon>
        <taxon>Marasmiineae</taxon>
        <taxon>Mycenaceae</taxon>
        <taxon>Mycena</taxon>
    </lineage>
</organism>
<evidence type="ECO:0000313" key="3">
    <source>
        <dbReference type="Proteomes" id="UP000623467"/>
    </source>
</evidence>
<gene>
    <name evidence="2" type="ORF">MSAN_01284400</name>
</gene>
<accession>A0A8H6YE27</accession>
<keyword evidence="3" id="KW-1185">Reference proteome</keyword>
<protein>
    <recommendedName>
        <fullName evidence="1">DUF6593 domain-containing protein</fullName>
    </recommendedName>
</protein>
<name>A0A8H6YE27_9AGAR</name>
<dbReference type="Pfam" id="PF20236">
    <property type="entry name" value="DUF6593"/>
    <property type="match status" value="1"/>
</dbReference>